<dbReference type="UniPathway" id="UPA00047">
    <property type="reaction ID" value="UER00055"/>
</dbReference>
<dbReference type="GO" id="GO:0003984">
    <property type="term" value="F:acetolactate synthase activity"/>
    <property type="evidence" value="ECO:0007669"/>
    <property type="project" value="UniProtKB-EC"/>
</dbReference>
<dbReference type="GO" id="GO:0050660">
    <property type="term" value="F:flavin adenine dinucleotide binding"/>
    <property type="evidence" value="ECO:0007669"/>
    <property type="project" value="InterPro"/>
</dbReference>
<sequence length="563" mass="62343">MTGAKMVIEALKREGVEVLFGYPGGAILDIYDELYKTPDLKHVLVRHEQGATHAADGYARSTGKVGVVLVTSGPGATNTVTGIATAYMDSIPIVVLTGQVPTRLIGNDAFQEVDITGITRPITKHNFLVKRIEDLPTIIKAAFYIAKTGRPGPVLVDIPKDIQQAKGEFNYPEEIKLRSYNPVYEPHIKQIERAYQLLENAERPVLMLGGGIISANASEEARKLAEKLKLPVVMTLMGLSAFPGDHEQSLGMLGMHGTYYANKAVANCDVLLAVGVRFDDRVTGKVDAFAPGAKIIHIDIDPSSIQKNVKVDVPIVADCKRALKRLLEFVKQGGKDKKYWEERFTDWWEQINIWKRRYPLTYKQEGDYIKPQFVIEKLWELTKGEAIIATEVGQNQMWTALFYKFKHPRSLITSGGLGTMGFGFPAAIGAQIGNPDKLVIDIAGDGSIQMNIQELATAVEQRLPIKIIILNNGFLGMVRQWQELFYGKRYSAVKFQVIPDFVKLAEAYGAVGMRITRPEEVEPALKKVLQTNSLVILDIHIAPEEGVFPMVPAGKATTEMILL</sequence>
<evidence type="ECO:0000256" key="9">
    <source>
        <dbReference type="ARBA" id="ARBA00022827"/>
    </source>
</evidence>
<evidence type="ECO:0000256" key="11">
    <source>
        <dbReference type="ARBA" id="ARBA00023052"/>
    </source>
</evidence>
<feature type="domain" description="Thiamine pyrophosphate enzyme TPP-binding" evidence="16">
    <location>
        <begin position="392"/>
        <end position="539"/>
    </location>
</feature>
<evidence type="ECO:0000313" key="18">
    <source>
        <dbReference type="EMBL" id="HAA84411.1"/>
    </source>
</evidence>
<dbReference type="InterPro" id="IPR012000">
    <property type="entry name" value="Thiamin_PyroP_enz_cen_dom"/>
</dbReference>
<dbReference type="GO" id="GO:0009097">
    <property type="term" value="P:isoleucine biosynthetic process"/>
    <property type="evidence" value="ECO:0007669"/>
    <property type="project" value="UniProtKB-UniPathway"/>
</dbReference>
<evidence type="ECO:0000256" key="4">
    <source>
        <dbReference type="ARBA" id="ARBA00013145"/>
    </source>
</evidence>
<dbReference type="InterPro" id="IPR011766">
    <property type="entry name" value="TPP_enzyme_TPP-bd"/>
</dbReference>
<keyword evidence="8 14" id="KW-0479">Metal-binding</keyword>
<dbReference type="Pfam" id="PF02776">
    <property type="entry name" value="TPP_enzyme_N"/>
    <property type="match status" value="1"/>
</dbReference>
<protein>
    <recommendedName>
        <fullName evidence="4 14">Acetolactate synthase</fullName>
        <ecNumber evidence="4 14">2.2.1.6</ecNumber>
    </recommendedName>
</protein>
<dbReference type="Pfam" id="PF02775">
    <property type="entry name" value="TPP_enzyme_C"/>
    <property type="match status" value="1"/>
</dbReference>
<comment type="catalytic activity">
    <reaction evidence="13 14">
        <text>2 pyruvate + H(+) = (2S)-2-acetolactate + CO2</text>
        <dbReference type="Rhea" id="RHEA:25249"/>
        <dbReference type="ChEBI" id="CHEBI:15361"/>
        <dbReference type="ChEBI" id="CHEBI:15378"/>
        <dbReference type="ChEBI" id="CHEBI:16526"/>
        <dbReference type="ChEBI" id="CHEBI:58476"/>
        <dbReference type="EC" id="2.2.1.6"/>
    </reaction>
</comment>
<evidence type="ECO:0000256" key="12">
    <source>
        <dbReference type="ARBA" id="ARBA00023304"/>
    </source>
</evidence>
<evidence type="ECO:0000259" key="16">
    <source>
        <dbReference type="Pfam" id="PF02775"/>
    </source>
</evidence>
<name>A0A117LCA7_9BACT</name>
<dbReference type="AlphaFoldDB" id="A0A117LCA7"/>
<dbReference type="GO" id="GO:0030976">
    <property type="term" value="F:thiamine pyrophosphate binding"/>
    <property type="evidence" value="ECO:0007669"/>
    <property type="project" value="UniProtKB-UniRule"/>
</dbReference>
<proteinExistence type="inferred from homology"/>
<dbReference type="Pfam" id="PF00205">
    <property type="entry name" value="TPP_enzyme_M"/>
    <property type="match status" value="1"/>
</dbReference>
<comment type="pathway">
    <text evidence="2 14">Amino-acid biosynthesis; L-valine biosynthesis; L-valine from pyruvate: step 1/4.</text>
</comment>
<dbReference type="PANTHER" id="PTHR18968">
    <property type="entry name" value="THIAMINE PYROPHOSPHATE ENZYMES"/>
    <property type="match status" value="1"/>
</dbReference>
<dbReference type="Proteomes" id="UP000257240">
    <property type="component" value="Unassembled WGS sequence"/>
</dbReference>
<dbReference type="InterPro" id="IPR000399">
    <property type="entry name" value="TPP-bd_CS"/>
</dbReference>
<keyword evidence="7 14" id="KW-0808">Transferase</keyword>
<comment type="cofactor">
    <cofactor evidence="14">
        <name>thiamine diphosphate</name>
        <dbReference type="ChEBI" id="CHEBI:58937"/>
    </cofactor>
    <text evidence="14">Binds 1 thiamine pyrophosphate per subunit.</text>
</comment>
<dbReference type="InterPro" id="IPR039368">
    <property type="entry name" value="AHAS_TPP"/>
</dbReference>
<evidence type="ECO:0000256" key="8">
    <source>
        <dbReference type="ARBA" id="ARBA00022723"/>
    </source>
</evidence>
<evidence type="ECO:0000259" key="17">
    <source>
        <dbReference type="Pfam" id="PF02776"/>
    </source>
</evidence>
<evidence type="ECO:0000256" key="3">
    <source>
        <dbReference type="ARBA" id="ARBA00007812"/>
    </source>
</evidence>
<dbReference type="CDD" id="cd02015">
    <property type="entry name" value="TPP_AHAS"/>
    <property type="match status" value="1"/>
</dbReference>
<gene>
    <name evidence="18" type="primary">ilvB</name>
    <name evidence="18" type="ORF">DCE01_06485</name>
</gene>
<comment type="caution">
    <text evidence="18">The sequence shown here is derived from an EMBL/GenBank/DDBJ whole genome shotgun (WGS) entry which is preliminary data.</text>
</comment>
<comment type="similarity">
    <text evidence="3 14">Belongs to the TPP enzyme family.</text>
</comment>
<keyword evidence="6" id="KW-0285">Flavoprotein</keyword>
<dbReference type="GO" id="GO:0009099">
    <property type="term" value="P:L-valine biosynthetic process"/>
    <property type="evidence" value="ECO:0007669"/>
    <property type="project" value="UniProtKB-UniPathway"/>
</dbReference>
<dbReference type="PROSITE" id="PS00187">
    <property type="entry name" value="TPP_ENZYMES"/>
    <property type="match status" value="1"/>
</dbReference>
<dbReference type="FunFam" id="3.40.50.970:FF:000016">
    <property type="entry name" value="Acetolactate synthase"/>
    <property type="match status" value="1"/>
</dbReference>
<evidence type="ECO:0000256" key="5">
    <source>
        <dbReference type="ARBA" id="ARBA00022605"/>
    </source>
</evidence>
<evidence type="ECO:0000313" key="19">
    <source>
        <dbReference type="Proteomes" id="UP000257240"/>
    </source>
</evidence>
<dbReference type="SUPFAM" id="SSF52467">
    <property type="entry name" value="DHS-like NAD/FAD-binding domain"/>
    <property type="match status" value="1"/>
</dbReference>
<evidence type="ECO:0000256" key="10">
    <source>
        <dbReference type="ARBA" id="ARBA00022842"/>
    </source>
</evidence>
<evidence type="ECO:0000256" key="6">
    <source>
        <dbReference type="ARBA" id="ARBA00022630"/>
    </source>
</evidence>
<evidence type="ECO:0000256" key="1">
    <source>
        <dbReference type="ARBA" id="ARBA00004974"/>
    </source>
</evidence>
<dbReference type="InterPro" id="IPR012001">
    <property type="entry name" value="Thiamin_PyroP_enz_TPP-bd_dom"/>
</dbReference>
<evidence type="ECO:0000256" key="2">
    <source>
        <dbReference type="ARBA" id="ARBA00005025"/>
    </source>
</evidence>
<comment type="cofactor">
    <cofactor evidence="14">
        <name>Mg(2+)</name>
        <dbReference type="ChEBI" id="CHEBI:18420"/>
    </cofactor>
    <text evidence="14">Binds 1 Mg(2+) ion per subunit.</text>
</comment>
<dbReference type="GO" id="GO:0000287">
    <property type="term" value="F:magnesium ion binding"/>
    <property type="evidence" value="ECO:0007669"/>
    <property type="project" value="UniProtKB-UniRule"/>
</dbReference>
<dbReference type="InterPro" id="IPR045229">
    <property type="entry name" value="TPP_enz"/>
</dbReference>
<dbReference type="NCBIfam" id="TIGR00118">
    <property type="entry name" value="acolac_lg"/>
    <property type="match status" value="1"/>
</dbReference>
<reference evidence="18 19" key="1">
    <citation type="journal article" date="2018" name="Nat. Biotechnol.">
        <title>A standardized bacterial taxonomy based on genome phylogeny substantially revises the tree of life.</title>
        <authorList>
            <person name="Parks D.H."/>
            <person name="Chuvochina M."/>
            <person name="Waite D.W."/>
            <person name="Rinke C."/>
            <person name="Skarshewski A."/>
            <person name="Chaumeil P.A."/>
            <person name="Hugenholtz P."/>
        </authorList>
    </citation>
    <scope>NUCLEOTIDE SEQUENCE [LARGE SCALE GENOMIC DNA]</scope>
    <source>
        <strain evidence="18">UBA12529</strain>
    </source>
</reference>
<keyword evidence="5 14" id="KW-0028">Amino-acid biosynthesis</keyword>
<evidence type="ECO:0000259" key="15">
    <source>
        <dbReference type="Pfam" id="PF00205"/>
    </source>
</evidence>
<dbReference type="FunFam" id="3.40.50.970:FF:000007">
    <property type="entry name" value="Acetolactate synthase"/>
    <property type="match status" value="1"/>
</dbReference>
<accession>A0A117LCA7</accession>
<dbReference type="EC" id="2.2.1.6" evidence="4 14"/>
<dbReference type="CDD" id="cd07035">
    <property type="entry name" value="TPP_PYR_POX_like"/>
    <property type="match status" value="1"/>
</dbReference>
<dbReference type="GO" id="GO:0005948">
    <property type="term" value="C:acetolactate synthase complex"/>
    <property type="evidence" value="ECO:0007669"/>
    <property type="project" value="UniProtKB-ARBA"/>
</dbReference>
<organism evidence="18 19">
    <name type="scientific">Thermodesulfobacterium commune</name>
    <dbReference type="NCBI Taxonomy" id="1741"/>
    <lineage>
        <taxon>Bacteria</taxon>
        <taxon>Pseudomonadati</taxon>
        <taxon>Thermodesulfobacteriota</taxon>
        <taxon>Thermodesulfobacteria</taxon>
        <taxon>Thermodesulfobacteriales</taxon>
        <taxon>Thermodesulfobacteriaceae</taxon>
        <taxon>Thermodesulfobacterium</taxon>
    </lineage>
</organism>
<dbReference type="InterPro" id="IPR029035">
    <property type="entry name" value="DHS-like_NAD/FAD-binding_dom"/>
</dbReference>
<dbReference type="EMBL" id="DLVE01000080">
    <property type="protein sequence ID" value="HAA84411.1"/>
    <property type="molecule type" value="Genomic_DNA"/>
</dbReference>
<dbReference type="Gene3D" id="3.40.50.1220">
    <property type="entry name" value="TPP-binding domain"/>
    <property type="match status" value="1"/>
</dbReference>
<dbReference type="FunFam" id="3.40.50.1220:FF:000008">
    <property type="entry name" value="Acetolactate synthase"/>
    <property type="match status" value="1"/>
</dbReference>
<dbReference type="PANTHER" id="PTHR18968:SF13">
    <property type="entry name" value="ACETOLACTATE SYNTHASE CATALYTIC SUBUNIT, MITOCHONDRIAL"/>
    <property type="match status" value="1"/>
</dbReference>
<dbReference type="SUPFAM" id="SSF52518">
    <property type="entry name" value="Thiamin diphosphate-binding fold (THDP-binding)"/>
    <property type="match status" value="2"/>
</dbReference>
<dbReference type="InterPro" id="IPR012846">
    <property type="entry name" value="Acetolactate_synth_lsu"/>
</dbReference>
<evidence type="ECO:0000256" key="13">
    <source>
        <dbReference type="ARBA" id="ARBA00048670"/>
    </source>
</evidence>
<dbReference type="InterPro" id="IPR029061">
    <property type="entry name" value="THDP-binding"/>
</dbReference>
<keyword evidence="9" id="KW-0274">FAD</keyword>
<dbReference type="UniPathway" id="UPA00049">
    <property type="reaction ID" value="UER00059"/>
</dbReference>
<keyword evidence="10 14" id="KW-0460">Magnesium</keyword>
<keyword evidence="12 14" id="KW-0100">Branched-chain amino acid biosynthesis</keyword>
<keyword evidence="11 14" id="KW-0786">Thiamine pyrophosphate</keyword>
<feature type="domain" description="Thiamine pyrophosphate enzyme N-terminal TPP-binding" evidence="17">
    <location>
        <begin position="1"/>
        <end position="116"/>
    </location>
</feature>
<comment type="pathway">
    <text evidence="1 14">Amino-acid biosynthesis; L-isoleucine biosynthesis; L-isoleucine from 2-oxobutanoate: step 1/4.</text>
</comment>
<dbReference type="Gene3D" id="3.40.50.970">
    <property type="match status" value="2"/>
</dbReference>
<evidence type="ECO:0000256" key="14">
    <source>
        <dbReference type="RuleBase" id="RU003591"/>
    </source>
</evidence>
<evidence type="ECO:0000256" key="7">
    <source>
        <dbReference type="ARBA" id="ARBA00022679"/>
    </source>
</evidence>
<feature type="domain" description="Thiamine pyrophosphate enzyme central" evidence="15">
    <location>
        <begin position="191"/>
        <end position="326"/>
    </location>
</feature>